<keyword evidence="1 7" id="KW-0436">Ligase</keyword>
<dbReference type="GO" id="GO:0006424">
    <property type="term" value="P:glutamyl-tRNA aminoacylation"/>
    <property type="evidence" value="ECO:0007669"/>
    <property type="project" value="TreeGrafter"/>
</dbReference>
<keyword evidence="2" id="KW-0479">Metal-binding</keyword>
<dbReference type="Pfam" id="PF00749">
    <property type="entry name" value="tRNA-synt_1c"/>
    <property type="match status" value="2"/>
</dbReference>
<dbReference type="InterPro" id="IPR020058">
    <property type="entry name" value="Glu/Gln-tRNA-synth_Ib_cat-dom"/>
</dbReference>
<dbReference type="PANTHER" id="PTHR43311">
    <property type="entry name" value="GLUTAMATE--TRNA LIGASE"/>
    <property type="match status" value="1"/>
</dbReference>
<comment type="caution">
    <text evidence="9">The sequence shown here is derived from an EMBL/GenBank/DDBJ whole genome shotgun (WGS) entry which is preliminary data.</text>
</comment>
<dbReference type="PRINTS" id="PR00987">
    <property type="entry name" value="TRNASYNTHGLU"/>
</dbReference>
<evidence type="ECO:0000256" key="3">
    <source>
        <dbReference type="ARBA" id="ARBA00022741"/>
    </source>
</evidence>
<protein>
    <recommendedName>
        <fullName evidence="8">Glutamyl/glutaminyl-tRNA synthetase class Ib catalytic domain-containing protein</fullName>
    </recommendedName>
</protein>
<comment type="similarity">
    <text evidence="7">Belongs to the class-I aminoacyl-tRNA synthetase family.</text>
</comment>
<dbReference type="PANTHER" id="PTHR43311:SF1">
    <property type="entry name" value="GLUTAMYL-Q TRNA(ASP) SYNTHETASE"/>
    <property type="match status" value="1"/>
</dbReference>
<evidence type="ECO:0000256" key="7">
    <source>
        <dbReference type="RuleBase" id="RU363037"/>
    </source>
</evidence>
<keyword evidence="7" id="KW-0648">Protein biosynthesis</keyword>
<dbReference type="GO" id="GO:0004818">
    <property type="term" value="F:glutamate-tRNA ligase activity"/>
    <property type="evidence" value="ECO:0007669"/>
    <property type="project" value="TreeGrafter"/>
</dbReference>
<evidence type="ECO:0000313" key="10">
    <source>
        <dbReference type="Proteomes" id="UP000181790"/>
    </source>
</evidence>
<dbReference type="EMBL" id="MORL01000001">
    <property type="protein sequence ID" value="OIN60806.1"/>
    <property type="molecule type" value="Genomic_DNA"/>
</dbReference>
<dbReference type="InterPro" id="IPR049940">
    <property type="entry name" value="GluQ/Sye"/>
</dbReference>
<proteinExistence type="inferred from homology"/>
<dbReference type="InterPro" id="IPR000924">
    <property type="entry name" value="Glu/Gln-tRNA-synth"/>
</dbReference>
<evidence type="ECO:0000256" key="5">
    <source>
        <dbReference type="ARBA" id="ARBA00022840"/>
    </source>
</evidence>
<keyword evidence="3 7" id="KW-0547">Nucleotide-binding</keyword>
<keyword evidence="10" id="KW-1185">Reference proteome</keyword>
<dbReference type="Gene3D" id="3.40.50.620">
    <property type="entry name" value="HUPs"/>
    <property type="match status" value="1"/>
</dbReference>
<dbReference type="GO" id="GO:0005524">
    <property type="term" value="F:ATP binding"/>
    <property type="evidence" value="ECO:0007669"/>
    <property type="project" value="UniProtKB-KW"/>
</dbReference>
<gene>
    <name evidence="9" type="ORF">BLX24_01535</name>
</gene>
<evidence type="ECO:0000313" key="9">
    <source>
        <dbReference type="EMBL" id="OIN60806.1"/>
    </source>
</evidence>
<evidence type="ECO:0000256" key="2">
    <source>
        <dbReference type="ARBA" id="ARBA00022723"/>
    </source>
</evidence>
<dbReference type="AlphaFoldDB" id="A0A1S2VRG2"/>
<evidence type="ECO:0000256" key="1">
    <source>
        <dbReference type="ARBA" id="ARBA00022598"/>
    </source>
</evidence>
<dbReference type="PROSITE" id="PS00178">
    <property type="entry name" value="AA_TRNA_LIGASE_I"/>
    <property type="match status" value="1"/>
</dbReference>
<feature type="domain" description="Glutamyl/glutaminyl-tRNA synthetase class Ib catalytic" evidence="8">
    <location>
        <begin position="8"/>
        <end position="120"/>
    </location>
</feature>
<keyword evidence="4" id="KW-0862">Zinc</keyword>
<dbReference type="GO" id="GO:0005829">
    <property type="term" value="C:cytosol"/>
    <property type="evidence" value="ECO:0007669"/>
    <property type="project" value="TreeGrafter"/>
</dbReference>
<organism evidence="9 10">
    <name type="scientific">Arsenicibacter rosenii</name>
    <dbReference type="NCBI Taxonomy" id="1750698"/>
    <lineage>
        <taxon>Bacteria</taxon>
        <taxon>Pseudomonadati</taxon>
        <taxon>Bacteroidota</taxon>
        <taxon>Cytophagia</taxon>
        <taxon>Cytophagales</taxon>
        <taxon>Spirosomataceae</taxon>
        <taxon>Arsenicibacter</taxon>
    </lineage>
</organism>
<dbReference type="OrthoDB" id="9807503at2"/>
<dbReference type="InterPro" id="IPR014729">
    <property type="entry name" value="Rossmann-like_a/b/a_fold"/>
</dbReference>
<feature type="domain" description="Glutamyl/glutaminyl-tRNA synthetase class Ib catalytic" evidence="8">
    <location>
        <begin position="158"/>
        <end position="286"/>
    </location>
</feature>
<evidence type="ECO:0000259" key="8">
    <source>
        <dbReference type="Pfam" id="PF00749"/>
    </source>
</evidence>
<dbReference type="Proteomes" id="UP000181790">
    <property type="component" value="Unassembled WGS sequence"/>
</dbReference>
<keyword evidence="5 7" id="KW-0067">ATP-binding</keyword>
<reference evidence="9 10" key="1">
    <citation type="submission" date="2016-10" db="EMBL/GenBank/DDBJ databases">
        <title>Arsenicibacter rosenii gen. nov., sp. nov., an efficient arsenic-methylating bacterium isolated from an arsenic-contaminated paddy soil.</title>
        <authorList>
            <person name="Huang K."/>
        </authorList>
    </citation>
    <scope>NUCLEOTIDE SEQUENCE [LARGE SCALE GENOMIC DNA]</scope>
    <source>
        <strain evidence="9 10">SM-1</strain>
    </source>
</reference>
<keyword evidence="6 7" id="KW-0030">Aminoacyl-tRNA synthetase</keyword>
<accession>A0A1S2VRG2</accession>
<evidence type="ECO:0000256" key="6">
    <source>
        <dbReference type="ARBA" id="ARBA00023146"/>
    </source>
</evidence>
<dbReference type="InterPro" id="IPR001412">
    <property type="entry name" value="aa-tRNA-synth_I_CS"/>
</dbReference>
<evidence type="ECO:0000256" key="4">
    <source>
        <dbReference type="ARBA" id="ARBA00022833"/>
    </source>
</evidence>
<dbReference type="RefSeq" id="WP_071501310.1">
    <property type="nucleotide sequence ID" value="NZ_MORL01000001.1"/>
</dbReference>
<dbReference type="SUPFAM" id="SSF52374">
    <property type="entry name" value="Nucleotidylyl transferase"/>
    <property type="match status" value="1"/>
</dbReference>
<sequence>MANQHLLFRYAPTPSGYLHVGNGINFVLNYVLARQLNARILLRIDDLDADRKRPEYVRDVFDCIDYLGLTYDLGPAGPDDFEARWSQIHRRDLYEQQLQQLRTTGKIFASLLSRKQLQAHGNRYPTDCRLMGAALDRPETAWRISVDEAPLWRLDEETDFVVRRRDGVPAYQVASLTDDIFFGVTHLIRGEDLQLSTRMQAYLANLLLPANEKMGAFLGAQVWHHPLIQDAGGRKLSKSAGSTALTSWRQAGIPPVMVYREAARVSGISPAGIQSLTDLEQAISVVFQTVKES</sequence>
<name>A0A1S2VRG2_9BACT</name>